<dbReference type="InterPro" id="IPR011333">
    <property type="entry name" value="SKP1/BTB/POZ_sf"/>
</dbReference>
<sequence length="539" mass="61781">MNQSSEKQLMKKISTTGTAYSVDLPKGIRIIDVGFGNSYCVMIAHDGSVYEFNNQIKVMKKINIKNGMKAVVGHVHYLVLTRDGMVYSKGDGLCLGLGETSTATTPMMIPYFQENNVKIVDIKAGVSHSYFLTEDGDYYACGRNTSKQLGLPEIKSFNVPTQLKGKKIKEIFSKSYSYGIFFKDEKDQVWGHGEQVVNRKKNYSALEIFKDKKIVKAAPGYQKLLLLVKGKDAKDNKEKNFVYFETRNGEPTLWPQLTKENVIDVDFGCHQCLMLTKDGRVLASGSAPKNYKTVRLPAIPKYLTWKIVCGSWDSVVFPIADTNTLILDMKEFQHSGLFADLEILDQKVHSSILKWRTGKEGTDATEILKTFSEKHINQFLDWCYLCDATNIKLLQEVAKAFDLQIDPKKTFDDYFLELYRDEDSKDFEILVKDDDENSEELIAIPVHKWVIQARSGLFREMFQNINEEKNQVKDFSELGPDSMEIFIKFLYTNTVELTADHVPEFVLQDLEIVPEYYKLNEKEIFSEQIHELKKLNNMN</sequence>
<organism evidence="3 4">
    <name type="scientific">Anaeramoeba flamelloides</name>
    <dbReference type="NCBI Taxonomy" id="1746091"/>
    <lineage>
        <taxon>Eukaryota</taxon>
        <taxon>Metamonada</taxon>
        <taxon>Anaeramoebidae</taxon>
        <taxon>Anaeramoeba</taxon>
    </lineage>
</organism>
<dbReference type="Pfam" id="PF13540">
    <property type="entry name" value="RCC1_2"/>
    <property type="match status" value="1"/>
</dbReference>
<evidence type="ECO:0000259" key="2">
    <source>
        <dbReference type="PROSITE" id="PS50097"/>
    </source>
</evidence>
<comment type="caution">
    <text evidence="3">The sequence shown here is derived from an EMBL/GenBank/DDBJ whole genome shotgun (WGS) entry which is preliminary data.</text>
</comment>
<feature type="domain" description="BTB" evidence="2">
    <location>
        <begin position="425"/>
        <end position="499"/>
    </location>
</feature>
<dbReference type="InterPro" id="IPR009091">
    <property type="entry name" value="RCC1/BLIP-II"/>
</dbReference>
<dbReference type="SUPFAM" id="SSF54695">
    <property type="entry name" value="POZ domain"/>
    <property type="match status" value="1"/>
</dbReference>
<dbReference type="Gene3D" id="2.130.10.30">
    <property type="entry name" value="Regulator of chromosome condensation 1/beta-lactamase-inhibitor protein II"/>
    <property type="match status" value="1"/>
</dbReference>
<dbReference type="Proteomes" id="UP001150062">
    <property type="component" value="Unassembled WGS sequence"/>
</dbReference>
<dbReference type="InterPro" id="IPR000210">
    <property type="entry name" value="BTB/POZ_dom"/>
</dbReference>
<protein>
    <submittedName>
        <fullName evidence="3">Regulator of chromosome condensation</fullName>
    </submittedName>
</protein>
<dbReference type="Gene3D" id="3.30.710.10">
    <property type="entry name" value="Potassium Channel Kv1.1, Chain A"/>
    <property type="match status" value="1"/>
</dbReference>
<reference evidence="3" key="1">
    <citation type="submission" date="2022-08" db="EMBL/GenBank/DDBJ databases">
        <title>Novel sulfate-reducing endosymbionts in the free-living metamonad Anaeramoeba.</title>
        <authorList>
            <person name="Jerlstrom-Hultqvist J."/>
            <person name="Cepicka I."/>
            <person name="Gallot-Lavallee L."/>
            <person name="Salas-Leiva D."/>
            <person name="Curtis B.A."/>
            <person name="Zahonova K."/>
            <person name="Pipaliya S."/>
            <person name="Dacks J."/>
            <person name="Roger A.J."/>
        </authorList>
    </citation>
    <scope>NUCLEOTIDE SEQUENCE</scope>
    <source>
        <strain evidence="3">Schooner1</strain>
    </source>
</reference>
<dbReference type="Pfam" id="PF00651">
    <property type="entry name" value="BTB"/>
    <property type="match status" value="1"/>
</dbReference>
<evidence type="ECO:0000313" key="4">
    <source>
        <dbReference type="Proteomes" id="UP001150062"/>
    </source>
</evidence>
<accession>A0ABQ8YDV6</accession>
<dbReference type="InterPro" id="IPR000408">
    <property type="entry name" value="Reg_chr_condens"/>
</dbReference>
<evidence type="ECO:0000313" key="3">
    <source>
        <dbReference type="EMBL" id="KAJ6242779.1"/>
    </source>
</evidence>
<dbReference type="PANTHER" id="PTHR45982:SF1">
    <property type="entry name" value="REGULATOR OF CHROMOSOME CONDENSATION"/>
    <property type="match status" value="1"/>
</dbReference>
<dbReference type="PROSITE" id="PS50012">
    <property type="entry name" value="RCC1_3"/>
    <property type="match status" value="1"/>
</dbReference>
<name>A0ABQ8YDV6_9EUKA</name>
<dbReference type="PANTHER" id="PTHR45982">
    <property type="entry name" value="REGULATOR OF CHROMOSOME CONDENSATION"/>
    <property type="match status" value="1"/>
</dbReference>
<gene>
    <name evidence="3" type="ORF">M0813_02627</name>
</gene>
<evidence type="ECO:0000256" key="1">
    <source>
        <dbReference type="PROSITE-ProRule" id="PRU00235"/>
    </source>
</evidence>
<dbReference type="EMBL" id="JAOAOG010000173">
    <property type="protein sequence ID" value="KAJ6242779.1"/>
    <property type="molecule type" value="Genomic_DNA"/>
</dbReference>
<dbReference type="PROSITE" id="PS50097">
    <property type="entry name" value="BTB"/>
    <property type="match status" value="1"/>
</dbReference>
<keyword evidence="4" id="KW-1185">Reference proteome</keyword>
<feature type="repeat" description="RCC1" evidence="1">
    <location>
        <begin position="84"/>
        <end position="135"/>
    </location>
</feature>
<dbReference type="InterPro" id="IPR051553">
    <property type="entry name" value="Ran_GTPase-activating"/>
</dbReference>
<dbReference type="CDD" id="cd18186">
    <property type="entry name" value="BTB_POZ_ZBTB_KLHL-like"/>
    <property type="match status" value="1"/>
</dbReference>
<proteinExistence type="predicted"/>
<dbReference type="SUPFAM" id="SSF50985">
    <property type="entry name" value="RCC1/BLIP-II"/>
    <property type="match status" value="1"/>
</dbReference>